<name>A0A8H6E4G7_PETAA</name>
<dbReference type="AlphaFoldDB" id="A0A8H6E4G7"/>
<dbReference type="Proteomes" id="UP000541154">
    <property type="component" value="Unassembled WGS sequence"/>
</dbReference>
<gene>
    <name evidence="1" type="ORF">ETB97_003298</name>
</gene>
<reference evidence="1 2" key="1">
    <citation type="submission" date="2019-04" db="EMBL/GenBank/DDBJ databases">
        <title>Aspergillus burnettii sp. nov., novel species from soil in southeast Queensland.</title>
        <authorList>
            <person name="Gilchrist C.L.M."/>
            <person name="Pitt J.I."/>
            <person name="Lange L."/>
            <person name="Lacey H.J."/>
            <person name="Vuong D."/>
            <person name="Midgley D.J."/>
            <person name="Greenfield P."/>
            <person name="Bradbury M."/>
            <person name="Lacey E."/>
            <person name="Busk P.K."/>
            <person name="Pilgaard B."/>
            <person name="Chooi Y.H."/>
            <person name="Piggott A.M."/>
        </authorList>
    </citation>
    <scope>NUCLEOTIDE SEQUENCE [LARGE SCALE GENOMIC DNA]</scope>
    <source>
        <strain evidence="1 2">FRR 5400</strain>
    </source>
</reference>
<dbReference type="EMBL" id="SPNV01000178">
    <property type="protein sequence ID" value="KAF5859112.1"/>
    <property type="molecule type" value="Genomic_DNA"/>
</dbReference>
<comment type="caution">
    <text evidence="1">The sequence shown here is derived from an EMBL/GenBank/DDBJ whole genome shotgun (WGS) entry which is preliminary data.</text>
</comment>
<protein>
    <submittedName>
        <fullName evidence="1">Uncharacterized protein</fullName>
    </submittedName>
</protein>
<sequence length="128" mass="14203">MQHIDATPVHLAIRALLRDTSLDLTASGVQDDKMVKRHKIPQNSFFSSIESRHTSEAPFWVVALGLAMFITRGTSADREGTEEIMADEHGWPDGSKPVVEYKSLFKVPSRAGPLQQAVSRSIGRLLYV</sequence>
<proteinExistence type="predicted"/>
<organism evidence="1 2">
    <name type="scientific">Petromyces alliaceus</name>
    <name type="common">Aspergillus alliaceus</name>
    <dbReference type="NCBI Taxonomy" id="209559"/>
    <lineage>
        <taxon>Eukaryota</taxon>
        <taxon>Fungi</taxon>
        <taxon>Dikarya</taxon>
        <taxon>Ascomycota</taxon>
        <taxon>Pezizomycotina</taxon>
        <taxon>Eurotiomycetes</taxon>
        <taxon>Eurotiomycetidae</taxon>
        <taxon>Eurotiales</taxon>
        <taxon>Aspergillaceae</taxon>
        <taxon>Aspergillus</taxon>
        <taxon>Aspergillus subgen. Circumdati</taxon>
    </lineage>
</organism>
<accession>A0A8H6E4G7</accession>
<keyword evidence="2" id="KW-1185">Reference proteome</keyword>
<evidence type="ECO:0000313" key="1">
    <source>
        <dbReference type="EMBL" id="KAF5859112.1"/>
    </source>
</evidence>
<evidence type="ECO:0000313" key="2">
    <source>
        <dbReference type="Proteomes" id="UP000541154"/>
    </source>
</evidence>